<reference evidence="2" key="1">
    <citation type="submission" date="2021-10" db="EMBL/GenBank/DDBJ databases">
        <title>Melipona bicolor Genome sequencing and assembly.</title>
        <authorList>
            <person name="Araujo N.S."/>
            <person name="Arias M.C."/>
        </authorList>
    </citation>
    <scope>NUCLEOTIDE SEQUENCE</scope>
    <source>
        <strain evidence="2">USP_2M_L1-L4_2017</strain>
        <tissue evidence="2">Whole body</tissue>
    </source>
</reference>
<gene>
    <name evidence="2" type="ORF">K0M31_017664</name>
</gene>
<dbReference type="Proteomes" id="UP001177670">
    <property type="component" value="Unassembled WGS sequence"/>
</dbReference>
<name>A0AA40G5Q2_9HYME</name>
<feature type="compositionally biased region" description="Acidic residues" evidence="1">
    <location>
        <begin position="63"/>
        <end position="81"/>
    </location>
</feature>
<feature type="region of interest" description="Disordered" evidence="1">
    <location>
        <begin position="46"/>
        <end position="81"/>
    </location>
</feature>
<comment type="caution">
    <text evidence="2">The sequence shown here is derived from an EMBL/GenBank/DDBJ whole genome shotgun (WGS) entry which is preliminary data.</text>
</comment>
<evidence type="ECO:0000256" key="1">
    <source>
        <dbReference type="SAM" id="MobiDB-lite"/>
    </source>
</evidence>
<sequence>MNNDTHSDDTEQIPARYSGSAQLSISHGATIVLPGNPLIAERAAFGGSFGEGDETVWQKGVEQEEEEEEEENEDEDEEEEM</sequence>
<evidence type="ECO:0000313" key="2">
    <source>
        <dbReference type="EMBL" id="KAK1131379.1"/>
    </source>
</evidence>
<protein>
    <submittedName>
        <fullName evidence="2">Uncharacterized protein</fullName>
    </submittedName>
</protein>
<proteinExistence type="predicted"/>
<dbReference type="AlphaFoldDB" id="A0AA40G5Q2"/>
<evidence type="ECO:0000313" key="3">
    <source>
        <dbReference type="Proteomes" id="UP001177670"/>
    </source>
</evidence>
<accession>A0AA40G5Q2</accession>
<dbReference type="EMBL" id="JAHYIQ010000006">
    <property type="protein sequence ID" value="KAK1131379.1"/>
    <property type="molecule type" value="Genomic_DNA"/>
</dbReference>
<keyword evidence="3" id="KW-1185">Reference proteome</keyword>
<organism evidence="2 3">
    <name type="scientific">Melipona bicolor</name>
    <dbReference type="NCBI Taxonomy" id="60889"/>
    <lineage>
        <taxon>Eukaryota</taxon>
        <taxon>Metazoa</taxon>
        <taxon>Ecdysozoa</taxon>
        <taxon>Arthropoda</taxon>
        <taxon>Hexapoda</taxon>
        <taxon>Insecta</taxon>
        <taxon>Pterygota</taxon>
        <taxon>Neoptera</taxon>
        <taxon>Endopterygota</taxon>
        <taxon>Hymenoptera</taxon>
        <taxon>Apocrita</taxon>
        <taxon>Aculeata</taxon>
        <taxon>Apoidea</taxon>
        <taxon>Anthophila</taxon>
        <taxon>Apidae</taxon>
        <taxon>Melipona</taxon>
    </lineage>
</organism>